<dbReference type="Proteomes" id="UP000019918">
    <property type="component" value="Unassembled WGS sequence"/>
</dbReference>
<dbReference type="EC" id="2.1.1.144" evidence="5"/>
<keyword evidence="4 5" id="KW-0949">S-adenosyl-L-methionine</keyword>
<sequence>MKDWNPDLYRQFEAERTRPAKELLDRVLLKTVHSAVDLGCGPGNSTALLREAWPDALITGVDSSQAMLEQALKRLPDCQFRQVDIRGWHADKPQDLIYANASLQWLPDHAQLLPHLVTQLSPRGVLAIQMPDNLDQPCHSLMRKVSEMPAWQSKIGAEAAERKRLLSAENYYDLLSSAGCSVDIWRTTYYHVMPSHQALVDWLRATGLRPFLAPLSEDDQQSFIASYLHELQQAYRIQHDGRILMPFPRLFMVAQRG</sequence>
<dbReference type="STRING" id="69222.BG55_14470"/>
<evidence type="ECO:0000256" key="4">
    <source>
        <dbReference type="ARBA" id="ARBA00022691"/>
    </source>
</evidence>
<dbReference type="RefSeq" id="WP_034938721.1">
    <property type="nucleotide sequence ID" value="NZ_JFHN01000053.1"/>
</dbReference>
<organism evidence="6 7">
    <name type="scientific">Erwinia mallotivora</name>
    <dbReference type="NCBI Taxonomy" id="69222"/>
    <lineage>
        <taxon>Bacteria</taxon>
        <taxon>Pseudomonadati</taxon>
        <taxon>Pseudomonadota</taxon>
        <taxon>Gammaproteobacteria</taxon>
        <taxon>Enterobacterales</taxon>
        <taxon>Erwiniaceae</taxon>
        <taxon>Erwinia</taxon>
    </lineage>
</organism>
<dbReference type="GO" id="GO:0005737">
    <property type="term" value="C:cytoplasm"/>
    <property type="evidence" value="ECO:0007669"/>
    <property type="project" value="UniProtKB-SubCell"/>
</dbReference>
<comment type="subcellular location">
    <subcellularLocation>
        <location evidence="5">Cytoplasm</location>
    </subcellularLocation>
</comment>
<keyword evidence="1 5" id="KW-0963">Cytoplasm</keyword>
<dbReference type="NCBIfam" id="NF002463">
    <property type="entry name" value="PRK01683.1"/>
    <property type="match status" value="1"/>
</dbReference>
<dbReference type="PATRIC" id="fig|69222.5.peg.2972"/>
<keyword evidence="7" id="KW-1185">Reference proteome</keyword>
<dbReference type="GO" id="GO:0032259">
    <property type="term" value="P:methylation"/>
    <property type="evidence" value="ECO:0007669"/>
    <property type="project" value="UniProtKB-KW"/>
</dbReference>
<reference evidence="6 7" key="1">
    <citation type="submission" date="2014-02" db="EMBL/GenBank/DDBJ databases">
        <title>Draft genome of Erwinia mallotivora strain BT-MARDI, a papaya dieback pathogen.</title>
        <authorList>
            <person name="Redzuan R."/>
            <person name="Abu Bakar N."/>
            <person name="Badrun R."/>
            <person name="Mohd Raih M.F."/>
            <person name="Rozano L."/>
            <person name="Mat Amin N."/>
        </authorList>
    </citation>
    <scope>NUCLEOTIDE SEQUENCE [LARGE SCALE GENOMIC DNA]</scope>
    <source>
        <strain evidence="6 7">BT-MARDI</strain>
    </source>
</reference>
<dbReference type="Gene3D" id="3.40.50.150">
    <property type="entry name" value="Vaccinia Virus protein VP39"/>
    <property type="match status" value="1"/>
</dbReference>
<comment type="catalytic activity">
    <reaction evidence="5">
        <text>trans-aconitate + S-adenosyl-L-methionine = (E)-3-(methoxycarbonyl)pent-2-enedioate + S-adenosyl-L-homocysteine</text>
        <dbReference type="Rhea" id="RHEA:14969"/>
        <dbReference type="ChEBI" id="CHEBI:15708"/>
        <dbReference type="ChEBI" id="CHEBI:57470"/>
        <dbReference type="ChEBI" id="CHEBI:57856"/>
        <dbReference type="ChEBI" id="CHEBI:59789"/>
        <dbReference type="EC" id="2.1.1.144"/>
    </reaction>
</comment>
<comment type="function">
    <text evidence="5">Catalyzes the S-adenosylmethionine monomethyl esterification of trans-aconitate.</text>
</comment>
<dbReference type="CDD" id="cd02440">
    <property type="entry name" value="AdoMet_MTases"/>
    <property type="match status" value="1"/>
</dbReference>
<dbReference type="OrthoDB" id="9795085at2"/>
<keyword evidence="2 5" id="KW-0489">Methyltransferase</keyword>
<name>A0A014LZB0_9GAMM</name>
<evidence type="ECO:0000256" key="3">
    <source>
        <dbReference type="ARBA" id="ARBA00022679"/>
    </source>
</evidence>
<keyword evidence="3 5" id="KW-0808">Transferase</keyword>
<evidence type="ECO:0000256" key="5">
    <source>
        <dbReference type="HAMAP-Rule" id="MF_00560"/>
    </source>
</evidence>
<evidence type="ECO:0000313" key="7">
    <source>
        <dbReference type="Proteomes" id="UP000019918"/>
    </source>
</evidence>
<evidence type="ECO:0000256" key="1">
    <source>
        <dbReference type="ARBA" id="ARBA00022490"/>
    </source>
</evidence>
<dbReference type="GO" id="GO:0030798">
    <property type="term" value="F:trans-aconitate 2-methyltransferase activity"/>
    <property type="evidence" value="ECO:0007669"/>
    <property type="project" value="UniProtKB-UniRule"/>
</dbReference>
<dbReference type="AlphaFoldDB" id="A0A014LZB0"/>
<gene>
    <name evidence="5" type="primary">tam</name>
    <name evidence="6" type="ORF">BG55_14470</name>
</gene>
<dbReference type="Pfam" id="PF13489">
    <property type="entry name" value="Methyltransf_23"/>
    <property type="match status" value="1"/>
</dbReference>
<dbReference type="EMBL" id="JFHN01000053">
    <property type="protein sequence ID" value="EXU74921.1"/>
    <property type="molecule type" value="Genomic_DNA"/>
</dbReference>
<dbReference type="InterPro" id="IPR023506">
    <property type="entry name" value="Trans-aconitate_MeTrfase"/>
</dbReference>
<dbReference type="InterPro" id="IPR029063">
    <property type="entry name" value="SAM-dependent_MTases_sf"/>
</dbReference>
<evidence type="ECO:0000313" key="6">
    <source>
        <dbReference type="EMBL" id="EXU74921.1"/>
    </source>
</evidence>
<evidence type="ECO:0000256" key="2">
    <source>
        <dbReference type="ARBA" id="ARBA00022603"/>
    </source>
</evidence>
<dbReference type="PANTHER" id="PTHR43861">
    <property type="entry name" value="TRANS-ACONITATE 2-METHYLTRANSFERASE-RELATED"/>
    <property type="match status" value="1"/>
</dbReference>
<dbReference type="PANTHER" id="PTHR43861:SF1">
    <property type="entry name" value="TRANS-ACONITATE 2-METHYLTRANSFERASE"/>
    <property type="match status" value="1"/>
</dbReference>
<dbReference type="SUPFAM" id="SSF53335">
    <property type="entry name" value="S-adenosyl-L-methionine-dependent methyltransferases"/>
    <property type="match status" value="1"/>
</dbReference>
<dbReference type="Gene3D" id="1.10.150.290">
    <property type="entry name" value="S-adenosyl-L-methionine-dependent methyltransferases"/>
    <property type="match status" value="1"/>
</dbReference>
<dbReference type="HAMAP" id="MF_00560">
    <property type="entry name" value="Tran_acon_Me_trans"/>
    <property type="match status" value="1"/>
</dbReference>
<comment type="caution">
    <text evidence="6">The sequence shown here is derived from an EMBL/GenBank/DDBJ whole genome shotgun (WGS) entry which is preliminary data.</text>
</comment>
<proteinExistence type="inferred from homology"/>
<dbReference type="InterPro" id="IPR023149">
    <property type="entry name" value="Trans_acon_MeTrfase_C"/>
</dbReference>
<accession>A0A014LZB0</accession>
<comment type="similarity">
    <text evidence="5">Belongs to the methyltransferase superfamily. Tam family.</text>
</comment>
<protein>
    <recommendedName>
        <fullName evidence="5">Trans-aconitate 2-methyltransferase</fullName>
        <ecNumber evidence="5">2.1.1.144</ecNumber>
    </recommendedName>
</protein>